<protein>
    <submittedName>
        <fullName evidence="1">Uncharacterized protein</fullName>
    </submittedName>
</protein>
<name>A0A1N7I1A7_9FLAO</name>
<dbReference type="AlphaFoldDB" id="A0A1N7I1A7"/>
<evidence type="ECO:0000313" key="2">
    <source>
        <dbReference type="Proteomes" id="UP000186373"/>
    </source>
</evidence>
<accession>A0A1N7I1A7</accession>
<sequence>MTRGEKLFLTTKSTKLFNTSVFFKFPTYRYEVHSIFSKIFDFLLKCPHLMNYHFRLSKVN</sequence>
<reference evidence="2" key="1">
    <citation type="submission" date="2017-01" db="EMBL/GenBank/DDBJ databases">
        <authorList>
            <person name="Varghese N."/>
            <person name="Submissions S."/>
        </authorList>
    </citation>
    <scope>NUCLEOTIDE SEQUENCE [LARGE SCALE GENOMIC DNA]</scope>
    <source>
        <strain evidence="2">DSM 17126</strain>
    </source>
</reference>
<dbReference type="EMBL" id="FTNY01000001">
    <property type="protein sequence ID" value="SIS30863.1"/>
    <property type="molecule type" value="Genomic_DNA"/>
</dbReference>
<dbReference type="Proteomes" id="UP000186373">
    <property type="component" value="Unassembled WGS sequence"/>
</dbReference>
<keyword evidence="2" id="KW-1185">Reference proteome</keyword>
<gene>
    <name evidence="1" type="ORF">SAMN05421639_1011042</name>
</gene>
<organism evidence="1 2">
    <name type="scientific">Chryseobacterium shigense</name>
    <dbReference type="NCBI Taxonomy" id="297244"/>
    <lineage>
        <taxon>Bacteria</taxon>
        <taxon>Pseudomonadati</taxon>
        <taxon>Bacteroidota</taxon>
        <taxon>Flavobacteriia</taxon>
        <taxon>Flavobacteriales</taxon>
        <taxon>Weeksellaceae</taxon>
        <taxon>Chryseobacterium group</taxon>
        <taxon>Chryseobacterium</taxon>
    </lineage>
</organism>
<evidence type="ECO:0000313" key="1">
    <source>
        <dbReference type="EMBL" id="SIS30863.1"/>
    </source>
</evidence>
<proteinExistence type="predicted"/>